<name>D5WY47_KYRT2</name>
<dbReference type="GO" id="GO:0005886">
    <property type="term" value="C:plasma membrane"/>
    <property type="evidence" value="ECO:0007669"/>
    <property type="project" value="UniProtKB-SubCell"/>
</dbReference>
<dbReference type="Pfam" id="PF04024">
    <property type="entry name" value="PspC"/>
    <property type="match status" value="1"/>
</dbReference>
<dbReference type="RefSeq" id="WP_013075396.1">
    <property type="nucleotide sequence ID" value="NC_014098.1"/>
</dbReference>
<keyword evidence="2" id="KW-1003">Cell membrane</keyword>
<evidence type="ECO:0000259" key="8">
    <source>
        <dbReference type="Pfam" id="PF04024"/>
    </source>
</evidence>
<evidence type="ECO:0000256" key="5">
    <source>
        <dbReference type="ARBA" id="ARBA00023136"/>
    </source>
</evidence>
<proteinExistence type="predicted"/>
<evidence type="ECO:0000256" key="1">
    <source>
        <dbReference type="ARBA" id="ARBA00004162"/>
    </source>
</evidence>
<reference evidence="9 10" key="1">
    <citation type="journal article" date="2011" name="Stand. Genomic Sci.">
        <title>Complete genome sequence of the thermophilic, hydrogen-oxidizing Bacillus tusciae type strain (T2) and reclassification in the new genus, Kyrpidia gen. nov. as Kyrpidia tusciae comb. nov. and emendation of the family Alicyclobacillaceae da Costa and Rainey, 2010.</title>
        <authorList>
            <person name="Klenk H.P."/>
            <person name="Lapidus A."/>
            <person name="Chertkov O."/>
            <person name="Copeland A."/>
            <person name="Del Rio T.G."/>
            <person name="Nolan M."/>
            <person name="Lucas S."/>
            <person name="Chen F."/>
            <person name="Tice H."/>
            <person name="Cheng J.F."/>
            <person name="Han C."/>
            <person name="Bruce D."/>
            <person name="Goodwin L."/>
            <person name="Pitluck S."/>
            <person name="Pati A."/>
            <person name="Ivanova N."/>
            <person name="Mavromatis K."/>
            <person name="Daum C."/>
            <person name="Chen A."/>
            <person name="Palaniappan K."/>
            <person name="Chang Y.J."/>
            <person name="Land M."/>
            <person name="Hauser L."/>
            <person name="Jeffries C.D."/>
            <person name="Detter J.C."/>
            <person name="Rohde M."/>
            <person name="Abt B."/>
            <person name="Pukall R."/>
            <person name="Goker M."/>
            <person name="Bristow J."/>
            <person name="Markowitz V."/>
            <person name="Hugenholtz P."/>
            <person name="Eisen J.A."/>
        </authorList>
    </citation>
    <scope>NUCLEOTIDE SEQUENCE [LARGE SCALE GENOMIC DNA]</scope>
    <source>
        <strain evidence="9 10">DSM 2912</strain>
    </source>
</reference>
<feature type="domain" description="Phage shock protein PspC N-terminal" evidence="8">
    <location>
        <begin position="2"/>
        <end position="59"/>
    </location>
</feature>
<keyword evidence="10" id="KW-1185">Reference proteome</keyword>
<dbReference type="AlphaFoldDB" id="D5WY47"/>
<dbReference type="InterPro" id="IPR052027">
    <property type="entry name" value="PspC"/>
</dbReference>
<dbReference type="PANTHER" id="PTHR33885:SF3">
    <property type="entry name" value="PHAGE SHOCK PROTEIN C"/>
    <property type="match status" value="1"/>
</dbReference>
<dbReference type="HOGENOM" id="CLU_129729_0_0_9"/>
<dbReference type="STRING" id="562970.Btus_1391"/>
<evidence type="ECO:0000256" key="6">
    <source>
        <dbReference type="SAM" id="MobiDB-lite"/>
    </source>
</evidence>
<evidence type="ECO:0000256" key="7">
    <source>
        <dbReference type="SAM" id="Phobius"/>
    </source>
</evidence>
<comment type="subcellular location">
    <subcellularLocation>
        <location evidence="1">Cell membrane</location>
        <topology evidence="1">Single-pass membrane protein</topology>
    </subcellularLocation>
</comment>
<dbReference type="eggNOG" id="COG1983">
    <property type="taxonomic scope" value="Bacteria"/>
</dbReference>
<dbReference type="InterPro" id="IPR007168">
    <property type="entry name" value="Phageshock_PspC_N"/>
</dbReference>
<dbReference type="Proteomes" id="UP000002368">
    <property type="component" value="Chromosome"/>
</dbReference>
<evidence type="ECO:0000313" key="9">
    <source>
        <dbReference type="EMBL" id="ADG06106.1"/>
    </source>
</evidence>
<gene>
    <name evidence="9" type="ordered locus">Btus_1391</name>
</gene>
<accession>D5WY47</accession>
<keyword evidence="3 7" id="KW-0812">Transmembrane</keyword>
<evidence type="ECO:0000313" key="10">
    <source>
        <dbReference type="Proteomes" id="UP000002368"/>
    </source>
</evidence>
<evidence type="ECO:0000256" key="4">
    <source>
        <dbReference type="ARBA" id="ARBA00022989"/>
    </source>
</evidence>
<feature type="region of interest" description="Disordered" evidence="6">
    <location>
        <begin position="83"/>
        <end position="114"/>
    </location>
</feature>
<dbReference type="KEGG" id="bts:Btus_1391"/>
<keyword evidence="5 7" id="KW-0472">Membrane</keyword>
<sequence>MKLYRSRRDKKITGLCGGLAEWLDVDSTLLRILLVITAVFSGGTVIFLYFVISLIVPKEPWDSVAMGHADDFYPGYRRPGPFSGPHSPGAPYGSSYDRGPWSDPSPLDEKLRDVERKAMQKEIDRLKEKLARYENNEKGDL</sequence>
<evidence type="ECO:0000256" key="3">
    <source>
        <dbReference type="ARBA" id="ARBA00022692"/>
    </source>
</evidence>
<dbReference type="EMBL" id="CP002017">
    <property type="protein sequence ID" value="ADG06106.1"/>
    <property type="molecule type" value="Genomic_DNA"/>
</dbReference>
<protein>
    <submittedName>
        <fullName evidence="9">Phage shock protein C, PspC</fullName>
    </submittedName>
</protein>
<dbReference type="PANTHER" id="PTHR33885">
    <property type="entry name" value="PHAGE SHOCK PROTEIN C"/>
    <property type="match status" value="1"/>
</dbReference>
<feature type="transmembrane region" description="Helical" evidence="7">
    <location>
        <begin position="32"/>
        <end position="56"/>
    </location>
</feature>
<evidence type="ECO:0000256" key="2">
    <source>
        <dbReference type="ARBA" id="ARBA00022475"/>
    </source>
</evidence>
<keyword evidence="4 7" id="KW-1133">Transmembrane helix</keyword>
<organism evidence="9 10">
    <name type="scientific">Kyrpidia tusciae (strain DSM 2912 / NBRC 15312 / T2)</name>
    <name type="common">Bacillus tusciae</name>
    <dbReference type="NCBI Taxonomy" id="562970"/>
    <lineage>
        <taxon>Bacteria</taxon>
        <taxon>Bacillati</taxon>
        <taxon>Bacillota</taxon>
        <taxon>Bacilli</taxon>
        <taxon>Bacillales</taxon>
        <taxon>Alicyclobacillaceae</taxon>
        <taxon>Kyrpidia</taxon>
    </lineage>
</organism>